<sequence length="145" mass="15634">MSGYVLLPELFGTREVERLRDVVERVHAEVAAAGKAVRVAGVTPGSGARHAVGRPAVGGADEFVRRDPQDPTGLLVDPTIVDESRALTIEAAAGSVLMFPGLMIHRSAPNHTPTDRRSLLYCFQPDGRPHLPALHYDPERLADLP</sequence>
<dbReference type="InterPro" id="IPR008775">
    <property type="entry name" value="Phytyl_CoA_dOase-like"/>
</dbReference>
<dbReference type="Pfam" id="PF05721">
    <property type="entry name" value="PhyH"/>
    <property type="match status" value="1"/>
</dbReference>
<gene>
    <name evidence="1" type="ORF">JOF29_001178</name>
</gene>
<name>A0ABS4UER9_9ACTN</name>
<accession>A0ABS4UER9</accession>
<reference evidence="1 2" key="1">
    <citation type="submission" date="2021-03" db="EMBL/GenBank/DDBJ databases">
        <title>Sequencing the genomes of 1000 actinobacteria strains.</title>
        <authorList>
            <person name="Klenk H.-P."/>
        </authorList>
    </citation>
    <scope>NUCLEOTIDE SEQUENCE [LARGE SCALE GENOMIC DNA]</scope>
    <source>
        <strain evidence="1 2">DSM 18824</strain>
    </source>
</reference>
<comment type="caution">
    <text evidence="1">The sequence shown here is derived from an EMBL/GenBank/DDBJ whole genome shotgun (WGS) entry which is preliminary data.</text>
</comment>
<evidence type="ECO:0000313" key="1">
    <source>
        <dbReference type="EMBL" id="MBP2350095.1"/>
    </source>
</evidence>
<organism evidence="1 2">
    <name type="scientific">Kribbella aluminosa</name>
    <dbReference type="NCBI Taxonomy" id="416017"/>
    <lineage>
        <taxon>Bacteria</taxon>
        <taxon>Bacillati</taxon>
        <taxon>Actinomycetota</taxon>
        <taxon>Actinomycetes</taxon>
        <taxon>Propionibacteriales</taxon>
        <taxon>Kribbellaceae</taxon>
        <taxon>Kribbella</taxon>
    </lineage>
</organism>
<proteinExistence type="predicted"/>
<dbReference type="Proteomes" id="UP000755585">
    <property type="component" value="Unassembled WGS sequence"/>
</dbReference>
<dbReference type="EMBL" id="JAGINT010000001">
    <property type="protein sequence ID" value="MBP2350095.1"/>
    <property type="molecule type" value="Genomic_DNA"/>
</dbReference>
<evidence type="ECO:0008006" key="3">
    <source>
        <dbReference type="Google" id="ProtNLM"/>
    </source>
</evidence>
<evidence type="ECO:0000313" key="2">
    <source>
        <dbReference type="Proteomes" id="UP000755585"/>
    </source>
</evidence>
<protein>
    <recommendedName>
        <fullName evidence="3">Phytanoyl-CoA dioxygenase PhyH</fullName>
    </recommendedName>
</protein>
<dbReference type="RefSeq" id="WP_307863167.1">
    <property type="nucleotide sequence ID" value="NZ_BAAAVU010000027.1"/>
</dbReference>
<dbReference type="Gene3D" id="2.60.120.620">
    <property type="entry name" value="q2cbj1_9rhob like domain"/>
    <property type="match status" value="1"/>
</dbReference>
<dbReference type="SUPFAM" id="SSF51197">
    <property type="entry name" value="Clavaminate synthase-like"/>
    <property type="match status" value="1"/>
</dbReference>
<keyword evidence="2" id="KW-1185">Reference proteome</keyword>